<dbReference type="SUPFAM" id="SSF53098">
    <property type="entry name" value="Ribonuclease H-like"/>
    <property type="match status" value="1"/>
</dbReference>
<dbReference type="OrthoDB" id="501284at2"/>
<dbReference type="KEGG" id="palb:EJC50_12700"/>
<dbReference type="AlphaFoldDB" id="A0A3S9A3Y7"/>
<dbReference type="GO" id="GO:0015074">
    <property type="term" value="P:DNA integration"/>
    <property type="evidence" value="ECO:0007669"/>
    <property type="project" value="InterPro"/>
</dbReference>
<dbReference type="RefSeq" id="WP_126015645.1">
    <property type="nucleotide sequence ID" value="NZ_CP034437.1"/>
</dbReference>
<organism evidence="2 3">
    <name type="scientific">Paenibacillus albus</name>
    <dbReference type="NCBI Taxonomy" id="2495582"/>
    <lineage>
        <taxon>Bacteria</taxon>
        <taxon>Bacillati</taxon>
        <taxon>Bacillota</taxon>
        <taxon>Bacilli</taxon>
        <taxon>Bacillales</taxon>
        <taxon>Paenibacillaceae</taxon>
        <taxon>Paenibacillus</taxon>
    </lineage>
</organism>
<reference evidence="3" key="1">
    <citation type="submission" date="2018-12" db="EMBL/GenBank/DDBJ databases">
        <title>Genome sequence of Peanibacillus sp.</title>
        <authorList>
            <person name="Subramani G."/>
            <person name="Srinivasan S."/>
            <person name="Kim M.K."/>
        </authorList>
    </citation>
    <scope>NUCLEOTIDE SEQUENCE [LARGE SCALE GENOMIC DNA]</scope>
    <source>
        <strain evidence="3">18JY67-1</strain>
    </source>
</reference>
<dbReference type="InterPro" id="IPR012337">
    <property type="entry name" value="RNaseH-like_sf"/>
</dbReference>
<dbReference type="InterPro" id="IPR001584">
    <property type="entry name" value="Integrase_cat-core"/>
</dbReference>
<feature type="domain" description="Integrase catalytic" evidence="1">
    <location>
        <begin position="258"/>
        <end position="425"/>
    </location>
</feature>
<gene>
    <name evidence="2" type="ORF">EJC50_12700</name>
</gene>
<protein>
    <submittedName>
        <fullName evidence="2">Transposase</fullName>
    </submittedName>
</protein>
<dbReference type="PROSITE" id="PS50994">
    <property type="entry name" value="INTEGRASE"/>
    <property type="match status" value="1"/>
</dbReference>
<dbReference type="InterPro" id="IPR036397">
    <property type="entry name" value="RNaseH_sf"/>
</dbReference>
<sequence length="425" mass="49426">MGRISLGVGAKFLFDDRSYVIVEELEDDIFNCKNMASGRIKGFSKHDLIEKLEKGELVFSEEGKNTTNTPIRKNVGADFSKLKESQKKIALFRLSVIEPLLELGDVKSLDPFVRERVDQLIKEGYHHKGNRFSRASIYRWLKDYCNSNRNIWSLVSIYDKCGPKGKLLDREVEIIIQKMIDHFYKRREAVNPKDVFELVIYEIDQTNESRDDGDKLPYPSQSTVYRRVDQRDQEDLARSKKGRRAAFEKYRQVKLQKKPDRPLQRVEIDHTKLDLFLVDDEKKIPLGRPYITILYDVFSGYPLGFYIGYEPSSYHAVMQALKHAISPKNYVKELFPDVENSWDSYGLPELLVTDRGKDFMSSHLDDACAQLNIKLEHTPGRSPWYKGAVERHFRTLNQQLVHKIPGTTFSNIFDKGDYDPKKMPV</sequence>
<proteinExistence type="predicted"/>
<evidence type="ECO:0000259" key="1">
    <source>
        <dbReference type="PROSITE" id="PS50994"/>
    </source>
</evidence>
<dbReference type="EMBL" id="CP034437">
    <property type="protein sequence ID" value="AZN40414.1"/>
    <property type="molecule type" value="Genomic_DNA"/>
</dbReference>
<evidence type="ECO:0000313" key="3">
    <source>
        <dbReference type="Proteomes" id="UP000272528"/>
    </source>
</evidence>
<name>A0A3S9A3Y7_9BACL</name>
<evidence type="ECO:0000313" key="2">
    <source>
        <dbReference type="EMBL" id="AZN40414.1"/>
    </source>
</evidence>
<accession>A0A3S9A3Y7</accession>
<dbReference type="Proteomes" id="UP000272528">
    <property type="component" value="Chromosome"/>
</dbReference>
<dbReference type="Gene3D" id="3.30.420.10">
    <property type="entry name" value="Ribonuclease H-like superfamily/Ribonuclease H"/>
    <property type="match status" value="1"/>
</dbReference>
<keyword evidence="3" id="KW-1185">Reference proteome</keyword>
<dbReference type="GO" id="GO:0003676">
    <property type="term" value="F:nucleic acid binding"/>
    <property type="evidence" value="ECO:0007669"/>
    <property type="project" value="InterPro"/>
</dbReference>